<dbReference type="GO" id="GO:0043531">
    <property type="term" value="F:ADP binding"/>
    <property type="evidence" value="ECO:0007669"/>
    <property type="project" value="InterPro"/>
</dbReference>
<dbReference type="FunFam" id="1.10.10.10:FF:000322">
    <property type="entry name" value="Probable disease resistance protein At1g63360"/>
    <property type="match status" value="1"/>
</dbReference>
<dbReference type="Gene3D" id="3.80.10.10">
    <property type="entry name" value="Ribonuclease Inhibitor"/>
    <property type="match status" value="1"/>
</dbReference>
<evidence type="ECO:0000256" key="6">
    <source>
        <dbReference type="ARBA" id="ARBA00023054"/>
    </source>
</evidence>
<dbReference type="GO" id="GO:0042742">
    <property type="term" value="P:defense response to bacterium"/>
    <property type="evidence" value="ECO:0007669"/>
    <property type="project" value="UniProtKB-ARBA"/>
</dbReference>
<evidence type="ECO:0000256" key="5">
    <source>
        <dbReference type="ARBA" id="ARBA00022821"/>
    </source>
</evidence>
<dbReference type="Pfam" id="PF23598">
    <property type="entry name" value="LRR_14"/>
    <property type="match status" value="1"/>
</dbReference>
<keyword evidence="2" id="KW-0433">Leucine-rich repeat</keyword>
<dbReference type="GO" id="GO:0002758">
    <property type="term" value="P:innate immune response-activating signaling pathway"/>
    <property type="evidence" value="ECO:0007669"/>
    <property type="project" value="UniProtKB-ARBA"/>
</dbReference>
<evidence type="ECO:0000256" key="3">
    <source>
        <dbReference type="ARBA" id="ARBA00022737"/>
    </source>
</evidence>
<dbReference type="AlphaFoldDB" id="A0A811PJB8"/>
<dbReference type="Pfam" id="PF00931">
    <property type="entry name" value="NB-ARC"/>
    <property type="match status" value="1"/>
</dbReference>
<feature type="domain" description="NB-ARC" evidence="8">
    <location>
        <begin position="154"/>
        <end position="286"/>
    </location>
</feature>
<keyword evidence="5" id="KW-0611">Plant defense</keyword>
<keyword evidence="3" id="KW-0677">Repeat</keyword>
<dbReference type="InterPro" id="IPR044974">
    <property type="entry name" value="Disease_R_plants"/>
</dbReference>
<evidence type="ECO:0000256" key="2">
    <source>
        <dbReference type="ARBA" id="ARBA00022614"/>
    </source>
</evidence>
<feature type="domain" description="Disease resistance N-terminal" evidence="9">
    <location>
        <begin position="10"/>
        <end position="72"/>
    </location>
</feature>
<evidence type="ECO:0000259" key="8">
    <source>
        <dbReference type="Pfam" id="PF00931"/>
    </source>
</evidence>
<feature type="domain" description="Disease resistance R13L4/SHOC-2-like LRR" evidence="11">
    <location>
        <begin position="496"/>
        <end position="870"/>
    </location>
</feature>
<dbReference type="Pfam" id="PF23559">
    <property type="entry name" value="WHD_DRP"/>
    <property type="match status" value="1"/>
</dbReference>
<gene>
    <name evidence="12" type="ORF">NCGR_LOCUS30304</name>
</gene>
<organism evidence="12 13">
    <name type="scientific">Miscanthus lutarioriparius</name>
    <dbReference type="NCBI Taxonomy" id="422564"/>
    <lineage>
        <taxon>Eukaryota</taxon>
        <taxon>Viridiplantae</taxon>
        <taxon>Streptophyta</taxon>
        <taxon>Embryophyta</taxon>
        <taxon>Tracheophyta</taxon>
        <taxon>Spermatophyta</taxon>
        <taxon>Magnoliopsida</taxon>
        <taxon>Liliopsida</taxon>
        <taxon>Poales</taxon>
        <taxon>Poaceae</taxon>
        <taxon>PACMAD clade</taxon>
        <taxon>Panicoideae</taxon>
        <taxon>Andropogonodae</taxon>
        <taxon>Andropogoneae</taxon>
        <taxon>Saccharinae</taxon>
        <taxon>Miscanthus</taxon>
    </lineage>
</organism>
<dbReference type="Gene3D" id="3.40.50.300">
    <property type="entry name" value="P-loop containing nucleotide triphosphate hydrolases"/>
    <property type="match status" value="1"/>
</dbReference>
<evidence type="ECO:0000256" key="1">
    <source>
        <dbReference type="ARBA" id="ARBA00008894"/>
    </source>
</evidence>
<evidence type="ECO:0000313" key="13">
    <source>
        <dbReference type="Proteomes" id="UP000604825"/>
    </source>
</evidence>
<evidence type="ECO:0000256" key="4">
    <source>
        <dbReference type="ARBA" id="ARBA00022741"/>
    </source>
</evidence>
<dbReference type="InterPro" id="IPR027417">
    <property type="entry name" value="P-loop_NTPase"/>
</dbReference>
<dbReference type="PANTHER" id="PTHR23155:SF906">
    <property type="entry name" value="OS08G0205100 PROTEIN"/>
    <property type="match status" value="1"/>
</dbReference>
<comment type="caution">
    <text evidence="12">The sequence shown here is derived from an EMBL/GenBank/DDBJ whole genome shotgun (WGS) entry which is preliminary data.</text>
</comment>
<dbReference type="InterPro" id="IPR041118">
    <property type="entry name" value="Rx_N"/>
</dbReference>
<proteinExistence type="inferred from homology"/>
<comment type="similarity">
    <text evidence="1">Belongs to the disease resistance NB-LRR family.</text>
</comment>
<keyword evidence="6 7" id="KW-0175">Coiled coil</keyword>
<dbReference type="Gene3D" id="1.20.5.4130">
    <property type="match status" value="1"/>
</dbReference>
<evidence type="ECO:0000313" key="12">
    <source>
        <dbReference type="EMBL" id="CAD6246028.1"/>
    </source>
</evidence>
<dbReference type="InterPro" id="IPR002182">
    <property type="entry name" value="NB-ARC"/>
</dbReference>
<reference evidence="12" key="1">
    <citation type="submission" date="2020-10" db="EMBL/GenBank/DDBJ databases">
        <authorList>
            <person name="Han B."/>
            <person name="Lu T."/>
            <person name="Zhao Q."/>
            <person name="Huang X."/>
            <person name="Zhao Y."/>
        </authorList>
    </citation>
    <scope>NUCLEOTIDE SEQUENCE</scope>
</reference>
<keyword evidence="13" id="KW-1185">Reference proteome</keyword>
<dbReference type="InterPro" id="IPR038005">
    <property type="entry name" value="RX-like_CC"/>
</dbReference>
<dbReference type="InterPro" id="IPR058922">
    <property type="entry name" value="WHD_DRP"/>
</dbReference>
<protein>
    <recommendedName>
        <fullName evidence="14">NB-ARC domain-containing protein</fullName>
    </recommendedName>
</protein>
<sequence length="956" mass="107412">MAMVSASHGAMDSLLRKLGDLLTDKYKLLKEAKREIRSLRSELNNMYAFLKDMSGMPNPNEQAKCWMNEVPEPVDDDQGHHQITRKFRGLKRLAEEVSERRKRYRIDDTISKQQDTTIDPRMLALYTETARLVGIDGPRDELIQLMMGEDDQLKVEGQYQCQSFVPVSQKPNLWNVLRKVLFQVGYAAPENTNVEIWDVDELISTLHKFLTGKRFFIVIDDIWEAIAWSTIRCALPENKNGSRVIATTRIEAVAAACCSNDYEYVYKMKALDTEDSRRLFFKRIFGSEDTCPPYLEEVSTGILKRCGGMPLAIITLSSHLATRRNKLDRELWEHTLNSLGCSLELNPTLEGMRQILSLSYTNLPHCLKACVLYLGMYPEDHEISKNDLVRQWVAQGFISKAGGQDAEDIAVDYFNEIVNRSIIQPAHTDSNNDVLSCRVHDMMLDLIIHKCREENFVTASDDIQDISGTRSTVRRLSLYLNGVTDSKSLGTIQLSHVRALTRFGTSTYIPPLGEFKHLRVLNLELRVGVAQMTVDLTGLCYLFQLRYLKIMIFGFGYIELPSKISGLQQLETLEIDVGKVQIPSDVVHLRRLWHLIVSGGFSLPGGIGNMKSIHTLRFRQLCMSLSSADTIKEIGELTNLRDLQLRFNHERRSTVYEAAARQSLDALHSSLGKLLDLRYLDIKHDGCLDDGFSSLSGSGSGSGSGTPLLLLRRFVTLWGWHSRLPRWIGQLTNLHDLQLAVKEVHGDDIRILAQLASLTNLQVKIQATPRENMVICRAGFPVLKHFEIGCSRMSYLIFEAGAMPRLQMLEVYFNASGWDKHGGAPTGIEHLSGLKEITVRISGRGARESNQRAALSALRNAVDAHPGCPTTDIRSEAPTRGGEVIPSGIFLKMQNSLVSENFADRPTSHAGVGKISRVGDLWLQVSATRRSCGVWWHEGRSVAASTMRRVVAGKVL</sequence>
<dbReference type="PANTHER" id="PTHR23155">
    <property type="entry name" value="DISEASE RESISTANCE PROTEIN RP"/>
    <property type="match status" value="1"/>
</dbReference>
<dbReference type="SUPFAM" id="SSF52540">
    <property type="entry name" value="P-loop containing nucleoside triphosphate hydrolases"/>
    <property type="match status" value="1"/>
</dbReference>
<evidence type="ECO:0000259" key="9">
    <source>
        <dbReference type="Pfam" id="PF18052"/>
    </source>
</evidence>
<feature type="domain" description="Disease resistance protein winged helix" evidence="10">
    <location>
        <begin position="376"/>
        <end position="447"/>
    </location>
</feature>
<dbReference type="GO" id="GO:0009626">
    <property type="term" value="P:plant-type hypersensitive response"/>
    <property type="evidence" value="ECO:0007669"/>
    <property type="project" value="UniProtKB-ARBA"/>
</dbReference>
<evidence type="ECO:0000259" key="11">
    <source>
        <dbReference type="Pfam" id="PF23598"/>
    </source>
</evidence>
<dbReference type="CDD" id="cd14798">
    <property type="entry name" value="RX-CC_like"/>
    <property type="match status" value="1"/>
</dbReference>
<evidence type="ECO:0008006" key="14">
    <source>
        <dbReference type="Google" id="ProtNLM"/>
    </source>
</evidence>
<dbReference type="PRINTS" id="PR00364">
    <property type="entry name" value="DISEASERSIST"/>
</dbReference>
<evidence type="ECO:0000256" key="7">
    <source>
        <dbReference type="SAM" id="Coils"/>
    </source>
</evidence>
<feature type="coiled-coil region" evidence="7">
    <location>
        <begin position="22"/>
        <end position="49"/>
    </location>
</feature>
<dbReference type="InterPro" id="IPR032675">
    <property type="entry name" value="LRR_dom_sf"/>
</dbReference>
<dbReference type="Pfam" id="PF18052">
    <property type="entry name" value="Rx_N"/>
    <property type="match status" value="1"/>
</dbReference>
<keyword evidence="4" id="KW-0547">Nucleotide-binding</keyword>
<dbReference type="InterPro" id="IPR055414">
    <property type="entry name" value="LRR_R13L4/SHOC2-like"/>
</dbReference>
<dbReference type="SUPFAM" id="SSF52047">
    <property type="entry name" value="RNI-like"/>
    <property type="match status" value="1"/>
</dbReference>
<dbReference type="OrthoDB" id="676284at2759"/>
<evidence type="ECO:0000259" key="10">
    <source>
        <dbReference type="Pfam" id="PF23559"/>
    </source>
</evidence>
<dbReference type="InterPro" id="IPR036388">
    <property type="entry name" value="WH-like_DNA-bd_sf"/>
</dbReference>
<name>A0A811PJB8_9POAL</name>
<dbReference type="Gene3D" id="1.10.10.10">
    <property type="entry name" value="Winged helix-like DNA-binding domain superfamily/Winged helix DNA-binding domain"/>
    <property type="match status" value="1"/>
</dbReference>
<accession>A0A811PJB8</accession>
<dbReference type="EMBL" id="CAJGYO010000007">
    <property type="protein sequence ID" value="CAD6246028.1"/>
    <property type="molecule type" value="Genomic_DNA"/>
</dbReference>
<dbReference type="Proteomes" id="UP000604825">
    <property type="component" value="Unassembled WGS sequence"/>
</dbReference>